<evidence type="ECO:0000256" key="1">
    <source>
        <dbReference type="ARBA" id="ARBA00004613"/>
    </source>
</evidence>
<keyword evidence="5" id="KW-0964">Secreted</keyword>
<evidence type="ECO:0000256" key="6">
    <source>
        <dbReference type="ARBA" id="ARBA00022801"/>
    </source>
</evidence>
<dbReference type="GO" id="GO:0016158">
    <property type="term" value="F:inositol hexakisphosphate 3-phosphatase activity"/>
    <property type="evidence" value="ECO:0007669"/>
    <property type="project" value="UniProtKB-EC"/>
</dbReference>
<evidence type="ECO:0000256" key="15">
    <source>
        <dbReference type="ARBA" id="ARBA00043788"/>
    </source>
</evidence>
<dbReference type="InterPro" id="IPR029033">
    <property type="entry name" value="His_PPase_superfam"/>
</dbReference>
<evidence type="ECO:0000256" key="2">
    <source>
        <dbReference type="ARBA" id="ARBA00005375"/>
    </source>
</evidence>
<accession>A0A232LZ51</accession>
<evidence type="ECO:0000256" key="3">
    <source>
        <dbReference type="ARBA" id="ARBA00011245"/>
    </source>
</evidence>
<evidence type="ECO:0000256" key="10">
    <source>
        <dbReference type="ARBA" id="ARBA00042300"/>
    </source>
</evidence>
<sequence length="536" mass="60149">MASLRKGLLTDRDEDEDVDENEDEDEDEDEDDPLNPSTNITSQRHGNYEPSRSCWLGKRDCPPILGTRPMIISLLLMLFFGGLLLSSILGNSTSRDNSCNIIETGFQCHPKISHFWGQYSPFFSLEHQSAISPDVPKHCRIIFVQVLSRHGARYPTSTKTNIYSDLISRIQRSATSFDGDFAFLKDYVYNLGADDLTLFGEKQMIQSGASFYARYKGLARNIVPFFRCSGSDRVVASGQRFIAGFQNAKRMDSQSNKSQHAPVVNVIIGEGGPYNNTLDPATCSSFDRELGQHMQDRFAERFLPSILERLKANLPGVNMSLFDLPYLMDMCPFHTVARDTTDDQLSPFCSFFTENEWHQYDYYQSLGKYYGRGGGNSLGAVQGVGFVNELIARMTYALVQDHTTVNHTLDSNPETFPLHAELYADFSHDNAMTSIFTALGLYNGTKKLSPTEIETILETNGYSAAWTVPFAARSYIEMMLCGSEEEPFIRVLVNDRVVPLHGCKVDSLGRCRRDDFVQGLSFARDGGNWASCHAND</sequence>
<evidence type="ECO:0000256" key="17">
    <source>
        <dbReference type="ARBA" id="ARBA00044262"/>
    </source>
</evidence>
<dbReference type="EC" id="3.1.3.8" evidence="4"/>
<dbReference type="EMBL" id="NPHW01003527">
    <property type="protein sequence ID" value="OXV09445.1"/>
    <property type="molecule type" value="Genomic_DNA"/>
</dbReference>
<evidence type="ECO:0000256" key="11">
    <source>
        <dbReference type="ARBA" id="ARBA00043670"/>
    </source>
</evidence>
<evidence type="ECO:0000256" key="18">
    <source>
        <dbReference type="SAM" id="MobiDB-lite"/>
    </source>
</evidence>
<protein>
    <recommendedName>
        <fullName evidence="16">Phytase A</fullName>
        <ecNumber evidence="4">3.1.3.8</ecNumber>
    </recommendedName>
    <alternativeName>
        <fullName evidence="17">Histidine acid phosphatase phyA</fullName>
    </alternativeName>
    <alternativeName>
        <fullName evidence="10">Myo-inositol hexakisphosphate phosphohydrolase A</fullName>
    </alternativeName>
    <alternativeName>
        <fullName evidence="9">Myo-inositol-hexaphosphate 3-phosphohydrolase A</fullName>
    </alternativeName>
</protein>
<evidence type="ECO:0000256" key="13">
    <source>
        <dbReference type="ARBA" id="ARBA00043721"/>
    </source>
</evidence>
<keyword evidence="8" id="KW-0325">Glycoprotein</keyword>
<dbReference type="FunFam" id="3.40.50.1240:FF:000027">
    <property type="entry name" value="3-phytase A"/>
    <property type="match status" value="1"/>
</dbReference>
<proteinExistence type="inferred from homology"/>
<comment type="catalytic activity">
    <reaction evidence="14">
        <text>1D-myo-inositol 1,2,4,5,6-pentakisphosphate + H2O = 1D-myo-inositol 1,2,5,6-tetrakisphosphate + phosphate</text>
        <dbReference type="Rhea" id="RHEA:77115"/>
        <dbReference type="ChEBI" id="CHEBI:15377"/>
        <dbReference type="ChEBI" id="CHEBI:43474"/>
        <dbReference type="ChEBI" id="CHEBI:57798"/>
        <dbReference type="ChEBI" id="CHEBI:195535"/>
    </reaction>
    <physiologicalReaction direction="left-to-right" evidence="14">
        <dbReference type="Rhea" id="RHEA:77116"/>
    </physiologicalReaction>
</comment>
<comment type="similarity">
    <text evidence="2">Belongs to the histidine acid phosphatase family.</text>
</comment>
<dbReference type="GO" id="GO:0005576">
    <property type="term" value="C:extracellular region"/>
    <property type="evidence" value="ECO:0007669"/>
    <property type="project" value="UniProtKB-SubCell"/>
</dbReference>
<comment type="catalytic activity">
    <reaction evidence="13">
        <text>1D-myo-inositol 1,2,6-trisphosphate + H2O = 1D-myo-inositol 1,2-bisphosphate + phosphate</text>
        <dbReference type="Rhea" id="RHEA:77131"/>
        <dbReference type="ChEBI" id="CHEBI:15377"/>
        <dbReference type="ChEBI" id="CHEBI:43474"/>
        <dbReference type="ChEBI" id="CHEBI:195537"/>
        <dbReference type="ChEBI" id="CHEBI:195539"/>
    </reaction>
    <physiologicalReaction direction="left-to-right" evidence="13">
        <dbReference type="Rhea" id="RHEA:77132"/>
    </physiologicalReaction>
</comment>
<comment type="subunit">
    <text evidence="3">Monomer.</text>
</comment>
<comment type="catalytic activity">
    <reaction evidence="11">
        <text>1D-myo-inositol 1,2,5,6-tetrakisphosphate + H2O = 1D-myo-inositol 1,2,6-trisphosphate + phosphate</text>
        <dbReference type="Rhea" id="RHEA:77119"/>
        <dbReference type="ChEBI" id="CHEBI:15377"/>
        <dbReference type="ChEBI" id="CHEBI:43474"/>
        <dbReference type="ChEBI" id="CHEBI:195535"/>
        <dbReference type="ChEBI" id="CHEBI:195537"/>
    </reaction>
    <physiologicalReaction direction="left-to-right" evidence="11">
        <dbReference type="Rhea" id="RHEA:77120"/>
    </physiologicalReaction>
</comment>
<reference evidence="19 20" key="1">
    <citation type="journal article" date="2015" name="Environ. Microbiol.">
        <title>Metagenome sequence of Elaphomyces granulatus from sporocarp tissue reveals Ascomycota ectomycorrhizal fingerprints of genome expansion and a Proteobacteria-rich microbiome.</title>
        <authorList>
            <person name="Quandt C.A."/>
            <person name="Kohler A."/>
            <person name="Hesse C.N."/>
            <person name="Sharpton T.J."/>
            <person name="Martin F."/>
            <person name="Spatafora J.W."/>
        </authorList>
    </citation>
    <scope>NUCLEOTIDE SEQUENCE [LARGE SCALE GENOMIC DNA]</scope>
    <source>
        <strain evidence="19 20">OSC145934</strain>
    </source>
</reference>
<comment type="caution">
    <text evidence="19">The sequence shown here is derived from an EMBL/GenBank/DDBJ whole genome shotgun (WGS) entry which is preliminary data.</text>
</comment>
<evidence type="ECO:0000313" key="20">
    <source>
        <dbReference type="Proteomes" id="UP000243515"/>
    </source>
</evidence>
<keyword evidence="6" id="KW-0378">Hydrolase</keyword>
<dbReference type="SUPFAM" id="SSF53254">
    <property type="entry name" value="Phosphoglycerate mutase-like"/>
    <property type="match status" value="1"/>
</dbReference>
<feature type="compositionally biased region" description="Acidic residues" evidence="18">
    <location>
        <begin position="12"/>
        <end position="33"/>
    </location>
</feature>
<dbReference type="Pfam" id="PF00328">
    <property type="entry name" value="His_Phos_2"/>
    <property type="match status" value="1"/>
</dbReference>
<keyword evidence="20" id="KW-1185">Reference proteome</keyword>
<evidence type="ECO:0000256" key="14">
    <source>
        <dbReference type="ARBA" id="ARBA00043748"/>
    </source>
</evidence>
<dbReference type="PROSITE" id="PS00778">
    <property type="entry name" value="HIS_ACID_PHOSPHAT_2"/>
    <property type="match status" value="1"/>
</dbReference>
<evidence type="ECO:0000256" key="5">
    <source>
        <dbReference type="ARBA" id="ARBA00022525"/>
    </source>
</evidence>
<feature type="region of interest" description="Disordered" evidence="18">
    <location>
        <begin position="1"/>
        <end position="50"/>
    </location>
</feature>
<dbReference type="InterPro" id="IPR033379">
    <property type="entry name" value="Acid_Pase_AS"/>
</dbReference>
<evidence type="ECO:0000256" key="12">
    <source>
        <dbReference type="ARBA" id="ARBA00043675"/>
    </source>
</evidence>
<evidence type="ECO:0000256" key="7">
    <source>
        <dbReference type="ARBA" id="ARBA00023157"/>
    </source>
</evidence>
<dbReference type="AlphaFoldDB" id="A0A232LZ51"/>
<keyword evidence="7" id="KW-1015">Disulfide bond</keyword>
<dbReference type="CDD" id="cd07061">
    <property type="entry name" value="HP_HAP_like"/>
    <property type="match status" value="1"/>
</dbReference>
<organism evidence="19 20">
    <name type="scientific">Elaphomyces granulatus</name>
    <dbReference type="NCBI Taxonomy" id="519963"/>
    <lineage>
        <taxon>Eukaryota</taxon>
        <taxon>Fungi</taxon>
        <taxon>Dikarya</taxon>
        <taxon>Ascomycota</taxon>
        <taxon>Pezizomycotina</taxon>
        <taxon>Eurotiomycetes</taxon>
        <taxon>Eurotiomycetidae</taxon>
        <taxon>Eurotiales</taxon>
        <taxon>Elaphomycetaceae</taxon>
        <taxon>Elaphomyces</taxon>
    </lineage>
</organism>
<dbReference type="GO" id="GO:0003993">
    <property type="term" value="F:acid phosphatase activity"/>
    <property type="evidence" value="ECO:0007669"/>
    <property type="project" value="TreeGrafter"/>
</dbReference>
<feature type="compositionally biased region" description="Polar residues" evidence="18">
    <location>
        <begin position="35"/>
        <end position="45"/>
    </location>
</feature>
<dbReference type="PANTHER" id="PTHR20963">
    <property type="entry name" value="MULTIPLE INOSITOL POLYPHOSPHATE PHOSPHATASE-RELATED"/>
    <property type="match status" value="1"/>
</dbReference>
<comment type="subcellular location">
    <subcellularLocation>
        <location evidence="1">Secreted</location>
    </subcellularLocation>
</comment>
<dbReference type="InterPro" id="IPR000560">
    <property type="entry name" value="His_Pase_clade-2"/>
</dbReference>
<dbReference type="Proteomes" id="UP000243515">
    <property type="component" value="Unassembled WGS sequence"/>
</dbReference>
<gene>
    <name evidence="19" type="ORF">Egran_02792</name>
</gene>
<dbReference type="PANTHER" id="PTHR20963:SF24">
    <property type="entry name" value="3-PHYTASE B"/>
    <property type="match status" value="1"/>
</dbReference>
<evidence type="ECO:0000256" key="16">
    <source>
        <dbReference type="ARBA" id="ARBA00044106"/>
    </source>
</evidence>
<evidence type="ECO:0000256" key="4">
    <source>
        <dbReference type="ARBA" id="ARBA00012632"/>
    </source>
</evidence>
<evidence type="ECO:0000313" key="19">
    <source>
        <dbReference type="EMBL" id="OXV09445.1"/>
    </source>
</evidence>
<evidence type="ECO:0000256" key="8">
    <source>
        <dbReference type="ARBA" id="ARBA00023180"/>
    </source>
</evidence>
<dbReference type="PROSITE" id="PS00616">
    <property type="entry name" value="HIS_ACID_PHOSPHAT_1"/>
    <property type="match status" value="1"/>
</dbReference>
<dbReference type="Gene3D" id="3.40.50.1240">
    <property type="entry name" value="Phosphoglycerate mutase-like"/>
    <property type="match status" value="1"/>
</dbReference>
<comment type="catalytic activity">
    <reaction evidence="15">
        <text>1D-myo-inositol hexakisphosphate + H2O = 1D-myo-inositol 1,2,4,5,6-pentakisphosphate + phosphate</text>
        <dbReference type="Rhea" id="RHEA:16989"/>
        <dbReference type="ChEBI" id="CHEBI:15377"/>
        <dbReference type="ChEBI" id="CHEBI:43474"/>
        <dbReference type="ChEBI" id="CHEBI:57798"/>
        <dbReference type="ChEBI" id="CHEBI:58130"/>
        <dbReference type="EC" id="3.1.3.8"/>
    </reaction>
    <physiologicalReaction direction="left-to-right" evidence="15">
        <dbReference type="Rhea" id="RHEA:16990"/>
    </physiologicalReaction>
</comment>
<name>A0A232LZ51_9EURO</name>
<evidence type="ECO:0000256" key="9">
    <source>
        <dbReference type="ARBA" id="ARBA00041857"/>
    </source>
</evidence>
<dbReference type="OrthoDB" id="6509975at2759"/>
<comment type="catalytic activity">
    <reaction evidence="12">
        <text>1D-myo-inositol 1,2-bisphosphate + H2O = 1D-myo-inositol 2-phosphate + phosphate</text>
        <dbReference type="Rhea" id="RHEA:77135"/>
        <dbReference type="ChEBI" id="CHEBI:15377"/>
        <dbReference type="ChEBI" id="CHEBI:43474"/>
        <dbReference type="ChEBI" id="CHEBI:84142"/>
        <dbReference type="ChEBI" id="CHEBI:195539"/>
    </reaction>
    <physiologicalReaction direction="left-to-right" evidence="12">
        <dbReference type="Rhea" id="RHEA:77136"/>
    </physiologicalReaction>
</comment>